<feature type="signal peptide" evidence="1">
    <location>
        <begin position="1"/>
        <end position="22"/>
    </location>
</feature>
<dbReference type="PROSITE" id="PS51257">
    <property type="entry name" value="PROKAR_LIPOPROTEIN"/>
    <property type="match status" value="1"/>
</dbReference>
<gene>
    <name evidence="2" type="ORF">WMO26_04060</name>
</gene>
<evidence type="ECO:0008006" key="4">
    <source>
        <dbReference type="Google" id="ProtNLM"/>
    </source>
</evidence>
<keyword evidence="1" id="KW-0732">Signal</keyword>
<accession>A0ABV1DY77</accession>
<evidence type="ECO:0000256" key="1">
    <source>
        <dbReference type="SAM" id="SignalP"/>
    </source>
</evidence>
<evidence type="ECO:0000313" key="3">
    <source>
        <dbReference type="Proteomes" id="UP001489509"/>
    </source>
</evidence>
<feature type="chain" id="PRO_5045728205" description="PpiC domain-containing protein" evidence="1">
    <location>
        <begin position="23"/>
        <end position="353"/>
    </location>
</feature>
<protein>
    <recommendedName>
        <fullName evidence="4">PpiC domain-containing protein</fullName>
    </recommendedName>
</protein>
<comment type="caution">
    <text evidence="2">The sequence shown here is derived from an EMBL/GenBank/DDBJ whole genome shotgun (WGS) entry which is preliminary data.</text>
</comment>
<reference evidence="2 3" key="1">
    <citation type="submission" date="2024-03" db="EMBL/GenBank/DDBJ databases">
        <title>Human intestinal bacterial collection.</title>
        <authorList>
            <person name="Pauvert C."/>
            <person name="Hitch T.C.A."/>
            <person name="Clavel T."/>
        </authorList>
    </citation>
    <scope>NUCLEOTIDE SEQUENCE [LARGE SCALE GENOMIC DNA]</scope>
    <source>
        <strain evidence="2 3">CLA-JM-H44</strain>
    </source>
</reference>
<name>A0ABV1DY77_9FIRM</name>
<dbReference type="Proteomes" id="UP001489509">
    <property type="component" value="Unassembled WGS sequence"/>
</dbReference>
<organism evidence="2 3">
    <name type="scientific">Solibaculum intestinale</name>
    <dbReference type="NCBI Taxonomy" id="3133165"/>
    <lineage>
        <taxon>Bacteria</taxon>
        <taxon>Bacillati</taxon>
        <taxon>Bacillota</taxon>
        <taxon>Clostridia</taxon>
        <taxon>Eubacteriales</taxon>
        <taxon>Oscillospiraceae</taxon>
        <taxon>Solibaculum</taxon>
    </lineage>
</organism>
<dbReference type="RefSeq" id="WP_349218320.1">
    <property type="nucleotide sequence ID" value="NZ_JBBMFD010000004.1"/>
</dbReference>
<dbReference type="EMBL" id="JBBMFD010000004">
    <property type="protein sequence ID" value="MEQ2439996.1"/>
    <property type="molecule type" value="Genomic_DNA"/>
</dbReference>
<proteinExistence type="predicted"/>
<keyword evidence="3" id="KW-1185">Reference proteome</keyword>
<sequence>MKLLKRAAAAAMALVLALAATGCDRIRQDDIAVTGVENSVSVGVYRAFQVDNTGNAMAYVENTEDLASQTIDGKPAAQWIKEQTESQLRYYIGVEAKLRELGKIPLTSEQQESIKESAETQWTTNGASLYYEPNNVSKKSFETYIYYKSLPPILLEAMYGKDGAEAVSDEQLLAFAKDNVLMASYMWVLKNAAVVSGAEEKNAALVETFEGYRDGVNNGQMTWADVVAAEESRMNSDSTQPKSSNKETWVNSKTAVNLTDAIKEQFFATAPGKALLVPDAPSNMIYFFVRFTDEQMLSYINENRTEILSQYTGGSLEEDMTTYGEALSITFDEEKLSVLSIEDIVIDTGDDEE</sequence>
<evidence type="ECO:0000313" key="2">
    <source>
        <dbReference type="EMBL" id="MEQ2439996.1"/>
    </source>
</evidence>